<dbReference type="Gene3D" id="3.20.20.70">
    <property type="entry name" value="Aldolase class I"/>
    <property type="match status" value="1"/>
</dbReference>
<dbReference type="InterPro" id="IPR023885">
    <property type="entry name" value="4Fe4S-binding_SPASM_dom"/>
</dbReference>
<dbReference type="PIRSF" id="PIRSF037420">
    <property type="entry name" value="PQQ_syn_pqqE"/>
    <property type="match status" value="1"/>
</dbReference>
<dbReference type="SFLD" id="SFLDG01067">
    <property type="entry name" value="SPASM/twitch_domain_containing"/>
    <property type="match status" value="2"/>
</dbReference>
<evidence type="ECO:0000313" key="9">
    <source>
        <dbReference type="Proteomes" id="UP000196053"/>
    </source>
</evidence>
<dbReference type="CDD" id="cd01335">
    <property type="entry name" value="Radical_SAM"/>
    <property type="match status" value="1"/>
</dbReference>
<dbReference type="InterPro" id="IPR007197">
    <property type="entry name" value="rSAM"/>
</dbReference>
<dbReference type="SUPFAM" id="SSF102114">
    <property type="entry name" value="Radical SAM enzymes"/>
    <property type="match status" value="1"/>
</dbReference>
<evidence type="ECO:0000256" key="5">
    <source>
        <dbReference type="ARBA" id="ARBA00023014"/>
    </source>
</evidence>
<gene>
    <name evidence="8" type="ORF">SD1D_1288</name>
</gene>
<dbReference type="GO" id="GO:0051536">
    <property type="term" value="F:iron-sulfur cluster binding"/>
    <property type="evidence" value="ECO:0007669"/>
    <property type="project" value="UniProtKB-KW"/>
</dbReference>
<dbReference type="Pfam" id="PF13186">
    <property type="entry name" value="SPASM"/>
    <property type="match status" value="1"/>
</dbReference>
<dbReference type="EMBL" id="LN879430">
    <property type="protein sequence ID" value="CUH92834.1"/>
    <property type="molecule type" value="Genomic_DNA"/>
</dbReference>
<dbReference type="GO" id="GO:0046872">
    <property type="term" value="F:metal ion binding"/>
    <property type="evidence" value="ECO:0007669"/>
    <property type="project" value="UniProtKB-KW"/>
</dbReference>
<dbReference type="InterPro" id="IPR013785">
    <property type="entry name" value="Aldolase_TIM"/>
</dbReference>
<dbReference type="InterPro" id="IPR058240">
    <property type="entry name" value="rSAM_sf"/>
</dbReference>
<proteinExistence type="inferred from homology"/>
<evidence type="ECO:0000256" key="2">
    <source>
        <dbReference type="ARBA" id="ARBA00022691"/>
    </source>
</evidence>
<dbReference type="RefSeq" id="WP_058258170.1">
    <property type="nucleotide sequence ID" value="NZ_LN879430.1"/>
</dbReference>
<dbReference type="PANTHER" id="PTHR43273">
    <property type="entry name" value="ANAEROBIC SULFATASE-MATURATING ENZYME HOMOLOG ASLB-RELATED"/>
    <property type="match status" value="1"/>
</dbReference>
<dbReference type="GO" id="GO:0016491">
    <property type="term" value="F:oxidoreductase activity"/>
    <property type="evidence" value="ECO:0007669"/>
    <property type="project" value="InterPro"/>
</dbReference>
<evidence type="ECO:0000256" key="3">
    <source>
        <dbReference type="ARBA" id="ARBA00022723"/>
    </source>
</evidence>
<dbReference type="InterPro" id="IPR023867">
    <property type="entry name" value="Sulphatase_maturase_rSAM"/>
</dbReference>
<dbReference type="PANTHER" id="PTHR43273:SF3">
    <property type="entry name" value="ANAEROBIC SULFATASE-MATURATING ENZYME HOMOLOG ASLB-RELATED"/>
    <property type="match status" value="1"/>
</dbReference>
<dbReference type="SFLD" id="SFLDG01384">
    <property type="entry name" value="thioether_bond_formation_requi"/>
    <property type="match status" value="1"/>
</dbReference>
<dbReference type="AlphaFoldDB" id="A0A0K8J643"/>
<evidence type="ECO:0000256" key="4">
    <source>
        <dbReference type="ARBA" id="ARBA00023004"/>
    </source>
</evidence>
<evidence type="ECO:0000256" key="6">
    <source>
        <dbReference type="ARBA" id="ARBA00023601"/>
    </source>
</evidence>
<keyword evidence="4" id="KW-0408">Iron</keyword>
<evidence type="ECO:0000256" key="1">
    <source>
        <dbReference type="ARBA" id="ARBA00001966"/>
    </source>
</evidence>
<dbReference type="SFLD" id="SFLDS00029">
    <property type="entry name" value="Radical_SAM"/>
    <property type="match status" value="2"/>
</dbReference>
<dbReference type="NCBIfam" id="TIGR04085">
    <property type="entry name" value="rSAM_more_4Fe4S"/>
    <property type="match status" value="1"/>
</dbReference>
<dbReference type="KEGG" id="hsd:SD1D_1288"/>
<feature type="domain" description="Radical SAM core" evidence="7">
    <location>
        <begin position="2"/>
        <end position="230"/>
    </location>
</feature>
<dbReference type="InterPro" id="IPR017200">
    <property type="entry name" value="PqqE-like"/>
</dbReference>
<comment type="cofactor">
    <cofactor evidence="1">
        <name>[4Fe-4S] cluster</name>
        <dbReference type="ChEBI" id="CHEBI:49883"/>
    </cofactor>
</comment>
<dbReference type="Pfam" id="PF04055">
    <property type="entry name" value="Radical_SAM"/>
    <property type="match status" value="1"/>
</dbReference>
<evidence type="ECO:0000259" key="7">
    <source>
        <dbReference type="PROSITE" id="PS51918"/>
    </source>
</evidence>
<sequence length="386" mass="44747">MKLKSLQIVLNITHQCNLKCDYCYYSKMMDIKRGSMSKEILSEVFKKLSKSSYEKLHICLHGGEPLTQNLDYFNTIISLHKEYFNNKKVIYAIQTNGTLINEEFLKFISNHNKDGIEINLGISIDGPEVVHDSYRITADGRGSFEKIMSNILLLDTYDIKYGVLSVLNDKTYEQVDEVYNFFRSLKNMACLDFIIPQYNKEYMPLKVENLSKLYISLFEKWYFDKEVNFDVRDFSALISAIAGEYGQGVCWMVPECIKNIHLISIDIKGDVSPCDNYTHVTLGNIMENEISDFMEKSRIRRMAAKYESNRISKCKFCKWYSLCSGGCPLNISPEKNESVYCLELNKIFTHINSLILSDFKKKEENVVYKANPYVVKIFDKVNKAVI</sequence>
<protein>
    <recommendedName>
        <fullName evidence="7">Radical SAM core domain-containing protein</fullName>
    </recommendedName>
</protein>
<keyword evidence="9" id="KW-1185">Reference proteome</keyword>
<comment type="similarity">
    <text evidence="6">Belongs to the radical SAM superfamily. Anaerobic sulfatase-maturating enzyme family.</text>
</comment>
<keyword evidence="2" id="KW-0949">S-adenosyl-L-methionine</keyword>
<name>A0A0K8J643_9FIRM</name>
<reference evidence="9" key="1">
    <citation type="submission" date="2015-09" db="EMBL/GenBank/DDBJ databases">
        <authorList>
            <person name="Wibberg D."/>
        </authorList>
    </citation>
    <scope>NUCLEOTIDE SEQUENCE [LARGE SCALE GENOMIC DNA]</scope>
    <source>
        <strain evidence="9">SD1D</strain>
    </source>
</reference>
<keyword evidence="3" id="KW-0479">Metal-binding</keyword>
<keyword evidence="5" id="KW-0411">Iron-sulfur</keyword>
<dbReference type="Proteomes" id="UP000196053">
    <property type="component" value="Chromosome I"/>
</dbReference>
<evidence type="ECO:0000313" key="8">
    <source>
        <dbReference type="EMBL" id="CUH92834.1"/>
    </source>
</evidence>
<dbReference type="SFLD" id="SFLDG01386">
    <property type="entry name" value="main_SPASM_domain-containing"/>
    <property type="match status" value="2"/>
</dbReference>
<accession>A0A0K8J643</accession>
<organism evidence="8 9">
    <name type="scientific">Herbinix luporum</name>
    <dbReference type="NCBI Taxonomy" id="1679721"/>
    <lineage>
        <taxon>Bacteria</taxon>
        <taxon>Bacillati</taxon>
        <taxon>Bacillota</taxon>
        <taxon>Clostridia</taxon>
        <taxon>Lachnospirales</taxon>
        <taxon>Lachnospiraceae</taxon>
        <taxon>Herbinix</taxon>
    </lineage>
</organism>
<dbReference type="PROSITE" id="PS51918">
    <property type="entry name" value="RADICAL_SAM"/>
    <property type="match status" value="1"/>
</dbReference>
<dbReference type="SFLD" id="SFLDG01072">
    <property type="entry name" value="dehydrogenase_like"/>
    <property type="match status" value="1"/>
</dbReference>